<feature type="chain" id="PRO_5041904420" description="Secreted protein" evidence="1">
    <location>
        <begin position="33"/>
        <end position="76"/>
    </location>
</feature>
<evidence type="ECO:0008006" key="4">
    <source>
        <dbReference type="Google" id="ProtNLM"/>
    </source>
</evidence>
<proteinExistence type="predicted"/>
<reference evidence="2" key="1">
    <citation type="submission" date="2023-03" db="EMBL/GenBank/DDBJ databases">
        <title>Massive genome expansion in bonnet fungi (Mycena s.s.) driven by repeated elements and novel gene families across ecological guilds.</title>
        <authorList>
            <consortium name="Lawrence Berkeley National Laboratory"/>
            <person name="Harder C.B."/>
            <person name="Miyauchi S."/>
            <person name="Viragh M."/>
            <person name="Kuo A."/>
            <person name="Thoen E."/>
            <person name="Andreopoulos B."/>
            <person name="Lu D."/>
            <person name="Skrede I."/>
            <person name="Drula E."/>
            <person name="Henrissat B."/>
            <person name="Morin E."/>
            <person name="Kohler A."/>
            <person name="Barry K."/>
            <person name="LaButti K."/>
            <person name="Morin E."/>
            <person name="Salamov A."/>
            <person name="Lipzen A."/>
            <person name="Mereny Z."/>
            <person name="Hegedus B."/>
            <person name="Baldrian P."/>
            <person name="Stursova M."/>
            <person name="Weitz H."/>
            <person name="Taylor A."/>
            <person name="Grigoriev I.V."/>
            <person name="Nagy L.G."/>
            <person name="Martin F."/>
            <person name="Kauserud H."/>
        </authorList>
    </citation>
    <scope>NUCLEOTIDE SEQUENCE</scope>
    <source>
        <strain evidence="2">9284</strain>
    </source>
</reference>
<evidence type="ECO:0000313" key="3">
    <source>
        <dbReference type="Proteomes" id="UP001221142"/>
    </source>
</evidence>
<name>A0AAD7FBX6_9AGAR</name>
<dbReference type="EMBL" id="JARKIF010000026">
    <property type="protein sequence ID" value="KAJ7614562.1"/>
    <property type="molecule type" value="Genomic_DNA"/>
</dbReference>
<comment type="caution">
    <text evidence="2">The sequence shown here is derived from an EMBL/GenBank/DDBJ whole genome shotgun (WGS) entry which is preliminary data.</text>
</comment>
<keyword evidence="3" id="KW-1185">Reference proteome</keyword>
<evidence type="ECO:0000256" key="1">
    <source>
        <dbReference type="SAM" id="SignalP"/>
    </source>
</evidence>
<dbReference type="AlphaFoldDB" id="A0AAD7FBX6"/>
<evidence type="ECO:0000313" key="2">
    <source>
        <dbReference type="EMBL" id="KAJ7614562.1"/>
    </source>
</evidence>
<organism evidence="2 3">
    <name type="scientific">Roridomyces roridus</name>
    <dbReference type="NCBI Taxonomy" id="1738132"/>
    <lineage>
        <taxon>Eukaryota</taxon>
        <taxon>Fungi</taxon>
        <taxon>Dikarya</taxon>
        <taxon>Basidiomycota</taxon>
        <taxon>Agaricomycotina</taxon>
        <taxon>Agaricomycetes</taxon>
        <taxon>Agaricomycetidae</taxon>
        <taxon>Agaricales</taxon>
        <taxon>Marasmiineae</taxon>
        <taxon>Mycenaceae</taxon>
        <taxon>Roridomyces</taxon>
    </lineage>
</organism>
<keyword evidence="1" id="KW-0732">Signal</keyword>
<gene>
    <name evidence="2" type="ORF">FB45DRAFT_255508</name>
</gene>
<sequence length="76" mass="8382">MSKSAHPVTVWLPPTLAAFLIKITLLAGPTISEPGVRLSPLPETPTDKLRRPTLAALHCLRKMLSRSNSQLLLMQR</sequence>
<feature type="signal peptide" evidence="1">
    <location>
        <begin position="1"/>
        <end position="32"/>
    </location>
</feature>
<protein>
    <recommendedName>
        <fullName evidence="4">Secreted protein</fullName>
    </recommendedName>
</protein>
<accession>A0AAD7FBX6</accession>
<dbReference type="Proteomes" id="UP001221142">
    <property type="component" value="Unassembled WGS sequence"/>
</dbReference>